<name>A0A8J2PRB6_9HEXA</name>
<evidence type="ECO:0000313" key="2">
    <source>
        <dbReference type="Proteomes" id="UP000708208"/>
    </source>
</evidence>
<reference evidence="1" key="1">
    <citation type="submission" date="2021-06" db="EMBL/GenBank/DDBJ databases">
        <authorList>
            <person name="Hodson N. C."/>
            <person name="Mongue J. A."/>
            <person name="Jaron S. K."/>
        </authorList>
    </citation>
    <scope>NUCLEOTIDE SEQUENCE</scope>
</reference>
<protein>
    <submittedName>
        <fullName evidence="1">Uncharacterized protein</fullName>
    </submittedName>
</protein>
<accession>A0A8J2PRB6</accession>
<dbReference type="Proteomes" id="UP000708208">
    <property type="component" value="Unassembled WGS sequence"/>
</dbReference>
<keyword evidence="2" id="KW-1185">Reference proteome</keyword>
<gene>
    <name evidence="1" type="ORF">AFUS01_LOCUS43189</name>
</gene>
<dbReference type="AlphaFoldDB" id="A0A8J2PRB6"/>
<proteinExistence type="predicted"/>
<comment type="caution">
    <text evidence="1">The sequence shown here is derived from an EMBL/GenBank/DDBJ whole genome shotgun (WGS) entry which is preliminary data.</text>
</comment>
<organism evidence="1 2">
    <name type="scientific">Allacma fusca</name>
    <dbReference type="NCBI Taxonomy" id="39272"/>
    <lineage>
        <taxon>Eukaryota</taxon>
        <taxon>Metazoa</taxon>
        <taxon>Ecdysozoa</taxon>
        <taxon>Arthropoda</taxon>
        <taxon>Hexapoda</taxon>
        <taxon>Collembola</taxon>
        <taxon>Symphypleona</taxon>
        <taxon>Sminthuridae</taxon>
        <taxon>Allacma</taxon>
    </lineage>
</organism>
<dbReference type="EMBL" id="CAJVCH010569938">
    <property type="protein sequence ID" value="CAG7833580.1"/>
    <property type="molecule type" value="Genomic_DNA"/>
</dbReference>
<sequence>MHKLYFLCTKCSPEEVPSRIPPSAASSWGEQLRKLLLLLIKQLHATSAQFSPIVKPHSQWAFQVPGWATSYTHVCIYASCYGSLGKASPYVYPMKGSVSSDVLYDITISNIGWGDEILWEQN</sequence>
<evidence type="ECO:0000313" key="1">
    <source>
        <dbReference type="EMBL" id="CAG7833580.1"/>
    </source>
</evidence>